<accession>A0A3B1CQR5</accession>
<evidence type="ECO:0008006" key="2">
    <source>
        <dbReference type="Google" id="ProtNLM"/>
    </source>
</evidence>
<name>A0A3B1CQR5_9ZZZZ</name>
<protein>
    <recommendedName>
        <fullName evidence="2">MarR family transcriptional regulator</fullName>
    </recommendedName>
</protein>
<dbReference type="EMBL" id="UOGG01000068">
    <property type="protein sequence ID" value="VAX28811.1"/>
    <property type="molecule type" value="Genomic_DNA"/>
</dbReference>
<dbReference type="InterPro" id="IPR036390">
    <property type="entry name" value="WH_DNA-bd_sf"/>
</dbReference>
<evidence type="ECO:0000313" key="1">
    <source>
        <dbReference type="EMBL" id="VAX28811.1"/>
    </source>
</evidence>
<proteinExistence type="predicted"/>
<sequence length="136" mass="15599">MKLKYTVDQRKEYLNMIDHVGQNWLDVFLGDPEFYSAAYWDLLTRIWKSERPVRKTDALKFMIAIKSAQTAGKYLESAIGCGFILEEENPKDARSKLVSLSSQMRARLDVFFDQAVGEVKTAHQKMAELGFPVETS</sequence>
<organism evidence="1">
    <name type="scientific">hydrothermal vent metagenome</name>
    <dbReference type="NCBI Taxonomy" id="652676"/>
    <lineage>
        <taxon>unclassified sequences</taxon>
        <taxon>metagenomes</taxon>
        <taxon>ecological metagenomes</taxon>
    </lineage>
</organism>
<reference evidence="1" key="1">
    <citation type="submission" date="2018-06" db="EMBL/GenBank/DDBJ databases">
        <authorList>
            <person name="Zhirakovskaya E."/>
        </authorList>
    </citation>
    <scope>NUCLEOTIDE SEQUENCE</scope>
</reference>
<dbReference type="AlphaFoldDB" id="A0A3B1CQR5"/>
<dbReference type="SUPFAM" id="SSF46785">
    <property type="entry name" value="Winged helix' DNA-binding domain"/>
    <property type="match status" value="1"/>
</dbReference>
<gene>
    <name evidence="1" type="ORF">MNBD_NITROSPINAE05-350</name>
</gene>